<sequence>MEFNTMKKYMKGILPLCLILLFAVGCAKNTGITLTYPNVGVGASCSGDIVILQFADNRPTMALGKYSDGTRITTGTNVADWVGWALFDELEKAGCKPRYRTSSVSPGDAMLVTGEVLSVELNQTGTTTYTGKVTVKIVITRAGQRIHVQKYASQVDDVVVLGYANEADLMAETLRGIMTEAVPVIAALGSNPM</sequence>
<evidence type="ECO:0000313" key="1">
    <source>
        <dbReference type="EMBL" id="BCS88722.1"/>
    </source>
</evidence>
<accession>A0ABM7P703</accession>
<dbReference type="EMBL" id="AP024485">
    <property type="protein sequence ID" value="BCS88722.1"/>
    <property type="molecule type" value="Genomic_DNA"/>
</dbReference>
<organism evidence="1 2">
    <name type="scientific">Pseudodesulfovibrio sediminis</name>
    <dbReference type="NCBI Taxonomy" id="2810563"/>
    <lineage>
        <taxon>Bacteria</taxon>
        <taxon>Pseudomonadati</taxon>
        <taxon>Thermodesulfobacteriota</taxon>
        <taxon>Desulfovibrionia</taxon>
        <taxon>Desulfovibrionales</taxon>
        <taxon>Desulfovibrionaceae</taxon>
    </lineage>
</organism>
<protein>
    <recommendedName>
        <fullName evidence="3">Lipoprotein</fullName>
    </recommendedName>
</protein>
<keyword evidence="2" id="KW-1185">Reference proteome</keyword>
<proteinExistence type="predicted"/>
<evidence type="ECO:0000313" key="2">
    <source>
        <dbReference type="Proteomes" id="UP001053296"/>
    </source>
</evidence>
<evidence type="ECO:0008006" key="3">
    <source>
        <dbReference type="Google" id="ProtNLM"/>
    </source>
</evidence>
<reference evidence="1" key="1">
    <citation type="journal article" date="2022" name="Arch. Microbiol.">
        <title>Pseudodesulfovibrio sediminis sp. nov., a mesophilic and neutrophilic sulfate-reducing bacterium isolated from sediment of a brackish lake.</title>
        <authorList>
            <person name="Takahashi A."/>
            <person name="Kojima H."/>
            <person name="Watanabe M."/>
            <person name="Fukui M."/>
        </authorList>
    </citation>
    <scope>NUCLEOTIDE SEQUENCE</scope>
    <source>
        <strain evidence="1">SF6</strain>
    </source>
</reference>
<dbReference type="Proteomes" id="UP001053296">
    <property type="component" value="Chromosome"/>
</dbReference>
<name>A0ABM7P703_9BACT</name>
<gene>
    <name evidence="1" type="ORF">PSDVSF_19640</name>
</gene>